<gene>
    <name evidence="1" type="ORF">J2Z70_005703</name>
</gene>
<dbReference type="RefSeq" id="WP_209878615.1">
    <property type="nucleotide sequence ID" value="NZ_JAGGLV010000028.1"/>
</dbReference>
<evidence type="ECO:0000313" key="1">
    <source>
        <dbReference type="EMBL" id="MBP2115516.1"/>
    </source>
</evidence>
<dbReference type="Proteomes" id="UP000773462">
    <property type="component" value="Unassembled WGS sequence"/>
</dbReference>
<dbReference type="EMBL" id="JAGGLV010000028">
    <property type="protein sequence ID" value="MBP2115516.1"/>
    <property type="molecule type" value="Genomic_DNA"/>
</dbReference>
<keyword evidence="2" id="KW-1185">Reference proteome</keyword>
<evidence type="ECO:0008006" key="3">
    <source>
        <dbReference type="Google" id="ProtNLM"/>
    </source>
</evidence>
<name>A0ABS4NZN9_9BACL</name>
<accession>A0ABS4NZN9</accession>
<comment type="caution">
    <text evidence="1">The sequence shown here is derived from an EMBL/GenBank/DDBJ whole genome shotgun (WGS) entry which is preliminary data.</text>
</comment>
<organism evidence="1 2">
    <name type="scientific">Paenibacillus silagei</name>
    <dbReference type="NCBI Taxonomy" id="1670801"/>
    <lineage>
        <taxon>Bacteria</taxon>
        <taxon>Bacillati</taxon>
        <taxon>Bacillota</taxon>
        <taxon>Bacilli</taxon>
        <taxon>Bacillales</taxon>
        <taxon>Paenibacillaceae</taxon>
        <taxon>Paenibacillus</taxon>
    </lineage>
</organism>
<evidence type="ECO:0000313" key="2">
    <source>
        <dbReference type="Proteomes" id="UP000773462"/>
    </source>
</evidence>
<sequence>MHDRAVEEIDKLPKDKNYQLLRLPINRMFPYYHKKSGELVGMDAIHHEYFHFKDLDE</sequence>
<protein>
    <recommendedName>
        <fullName evidence="3">EAL domain-containing protein</fullName>
    </recommendedName>
</protein>
<proteinExistence type="predicted"/>
<reference evidence="1 2" key="1">
    <citation type="submission" date="2021-03" db="EMBL/GenBank/DDBJ databases">
        <title>Genomic Encyclopedia of Type Strains, Phase IV (KMG-IV): sequencing the most valuable type-strain genomes for metagenomic binning, comparative biology and taxonomic classification.</title>
        <authorList>
            <person name="Goeker M."/>
        </authorList>
    </citation>
    <scope>NUCLEOTIDE SEQUENCE [LARGE SCALE GENOMIC DNA]</scope>
    <source>
        <strain evidence="1 2">DSM 101953</strain>
    </source>
</reference>